<dbReference type="InterPro" id="IPR001464">
    <property type="entry name" value="Annexin"/>
</dbReference>
<comment type="domain">
    <text evidence="7">A pair of annexin repeats may form one binding site for calcium and phospholipid.</text>
</comment>
<keyword evidence="2 7" id="KW-0677">Repeat</keyword>
<evidence type="ECO:0000256" key="2">
    <source>
        <dbReference type="ARBA" id="ARBA00022737"/>
    </source>
</evidence>
<name>A0ABM0JLA2_APLCA</name>
<evidence type="ECO:0000256" key="6">
    <source>
        <dbReference type="ARBA" id="ARBA00037210"/>
    </source>
</evidence>
<keyword evidence="3 7" id="KW-0106">Calcium</keyword>
<evidence type="ECO:0000256" key="1">
    <source>
        <dbReference type="ARBA" id="ARBA00007831"/>
    </source>
</evidence>
<dbReference type="InterPro" id="IPR037104">
    <property type="entry name" value="Annexin_sf"/>
</dbReference>
<dbReference type="SUPFAM" id="SSF47874">
    <property type="entry name" value="Annexin"/>
    <property type="match status" value="1"/>
</dbReference>
<dbReference type="Pfam" id="PF00191">
    <property type="entry name" value="Annexin"/>
    <property type="match status" value="4"/>
</dbReference>
<evidence type="ECO:0000256" key="7">
    <source>
        <dbReference type="RuleBase" id="RU003540"/>
    </source>
</evidence>
<evidence type="ECO:0000313" key="8">
    <source>
        <dbReference type="Proteomes" id="UP000694888"/>
    </source>
</evidence>
<dbReference type="GeneID" id="101862107"/>
<comment type="function">
    <text evidence="6">Calcium/phospholipid-binding protein which promotes membrane fusion and is involved in exocytosis.</text>
</comment>
<gene>
    <name evidence="9" type="primary">LOC101862107</name>
</gene>
<sequence>MPGTVWYRDDFDATPVCEQLRDALGGIGTDEDAVIRLLGNHSWKQRLEIAESYKTAYGKDLIEDMKSELSGDFEEVTVAMLTEPRKLDAQELHDAISGAGTDETTIVEVLCTKTNDEIEEIKAVYKEMFDSELEEDLCSDTSGYFRRLMVSLMAAGRQENGFNVDDDQAAEDAQKFFDAGEARWGTEEAELNAILCLRSRPQLLMTFYKFEEIAGKTIEESISDECSGDLQEGYLAIVESTKDMPGFFARRIRDCVDGLGTRDSHLIRIIVTRSEIDMEEIEEAYRAKYETSVLETIDSECSGDYKKMLVALVTLQE</sequence>
<evidence type="ECO:0000313" key="9">
    <source>
        <dbReference type="RefSeq" id="XP_005096370.1"/>
    </source>
</evidence>
<keyword evidence="4 7" id="KW-0041">Annexin</keyword>
<keyword evidence="5 7" id="KW-0111">Calcium/phospholipid-binding</keyword>
<dbReference type="PANTHER" id="PTHR10502">
    <property type="entry name" value="ANNEXIN"/>
    <property type="match status" value="1"/>
</dbReference>
<dbReference type="PRINTS" id="PR00196">
    <property type="entry name" value="ANNEXIN"/>
</dbReference>
<dbReference type="Proteomes" id="UP000694888">
    <property type="component" value="Unplaced"/>
</dbReference>
<dbReference type="InterPro" id="IPR018502">
    <property type="entry name" value="Annexin_repeat"/>
</dbReference>
<keyword evidence="8" id="KW-1185">Reference proteome</keyword>
<dbReference type="Gene3D" id="1.10.220.10">
    <property type="entry name" value="Annexin"/>
    <property type="match status" value="4"/>
</dbReference>
<dbReference type="PROSITE" id="PS51897">
    <property type="entry name" value="ANNEXIN_2"/>
    <property type="match status" value="4"/>
</dbReference>
<reference evidence="9" key="1">
    <citation type="submission" date="2025-08" db="UniProtKB">
        <authorList>
            <consortium name="RefSeq"/>
        </authorList>
    </citation>
    <scope>IDENTIFICATION</scope>
</reference>
<comment type="similarity">
    <text evidence="1 7">Belongs to the annexin family.</text>
</comment>
<evidence type="ECO:0000256" key="5">
    <source>
        <dbReference type="ARBA" id="ARBA00023302"/>
    </source>
</evidence>
<dbReference type="RefSeq" id="XP_005096370.1">
    <property type="nucleotide sequence ID" value="XM_005096313.3"/>
</dbReference>
<organism evidence="8 9">
    <name type="scientific">Aplysia californica</name>
    <name type="common">California sea hare</name>
    <dbReference type="NCBI Taxonomy" id="6500"/>
    <lineage>
        <taxon>Eukaryota</taxon>
        <taxon>Metazoa</taxon>
        <taxon>Spiralia</taxon>
        <taxon>Lophotrochozoa</taxon>
        <taxon>Mollusca</taxon>
        <taxon>Gastropoda</taxon>
        <taxon>Heterobranchia</taxon>
        <taxon>Euthyneura</taxon>
        <taxon>Tectipleura</taxon>
        <taxon>Aplysiida</taxon>
        <taxon>Aplysioidea</taxon>
        <taxon>Aplysiidae</taxon>
        <taxon>Aplysia</taxon>
    </lineage>
</organism>
<accession>A0ABM0JLA2</accession>
<protein>
    <recommendedName>
        <fullName evidence="7">Annexin</fullName>
    </recommendedName>
</protein>
<dbReference type="PANTHER" id="PTHR10502:SF239">
    <property type="entry name" value="ANNEXIN A7"/>
    <property type="match status" value="1"/>
</dbReference>
<proteinExistence type="inferred from homology"/>
<dbReference type="InterPro" id="IPR018252">
    <property type="entry name" value="Annexin_repeat_CS"/>
</dbReference>
<dbReference type="SMART" id="SM00335">
    <property type="entry name" value="ANX"/>
    <property type="match status" value="4"/>
</dbReference>
<dbReference type="PROSITE" id="PS00223">
    <property type="entry name" value="ANNEXIN_1"/>
    <property type="match status" value="1"/>
</dbReference>
<evidence type="ECO:0000256" key="3">
    <source>
        <dbReference type="ARBA" id="ARBA00022837"/>
    </source>
</evidence>
<evidence type="ECO:0000256" key="4">
    <source>
        <dbReference type="ARBA" id="ARBA00023216"/>
    </source>
</evidence>